<dbReference type="AlphaFoldDB" id="A0AAN8XQB3"/>
<accession>A0AAN8XQB3</accession>
<dbReference type="Proteomes" id="UP001372834">
    <property type="component" value="Unassembled WGS sequence"/>
</dbReference>
<evidence type="ECO:0000313" key="1">
    <source>
        <dbReference type="EMBL" id="KAK6644950.1"/>
    </source>
</evidence>
<name>A0AAN8XQB3_POLSC</name>
<evidence type="ECO:0000313" key="2">
    <source>
        <dbReference type="Proteomes" id="UP001372834"/>
    </source>
</evidence>
<dbReference type="EMBL" id="JAWJWE010000001">
    <property type="protein sequence ID" value="KAK6644950.1"/>
    <property type="molecule type" value="Genomic_DNA"/>
</dbReference>
<proteinExistence type="predicted"/>
<gene>
    <name evidence="1" type="ORF">RUM43_001226</name>
</gene>
<sequence length="73" mass="8622">MAEWVTRKERKNGEILKCDINLFIRRLITAGKTAPQEDYEEYSKCVSVSVWVHSRKVEDFRTADDLVVEKKFD</sequence>
<organism evidence="1 2">
    <name type="scientific">Polyplax serrata</name>
    <name type="common">Common mouse louse</name>
    <dbReference type="NCBI Taxonomy" id="468196"/>
    <lineage>
        <taxon>Eukaryota</taxon>
        <taxon>Metazoa</taxon>
        <taxon>Ecdysozoa</taxon>
        <taxon>Arthropoda</taxon>
        <taxon>Hexapoda</taxon>
        <taxon>Insecta</taxon>
        <taxon>Pterygota</taxon>
        <taxon>Neoptera</taxon>
        <taxon>Paraneoptera</taxon>
        <taxon>Psocodea</taxon>
        <taxon>Troctomorpha</taxon>
        <taxon>Phthiraptera</taxon>
        <taxon>Anoplura</taxon>
        <taxon>Polyplacidae</taxon>
        <taxon>Polyplax</taxon>
    </lineage>
</organism>
<comment type="caution">
    <text evidence="1">The sequence shown here is derived from an EMBL/GenBank/DDBJ whole genome shotgun (WGS) entry which is preliminary data.</text>
</comment>
<reference evidence="1 2" key="1">
    <citation type="submission" date="2023-10" db="EMBL/GenBank/DDBJ databases">
        <title>Genomes of two closely related lineages of the louse Polyplax serrata with different host specificities.</title>
        <authorList>
            <person name="Martinu J."/>
            <person name="Tarabai H."/>
            <person name="Stefka J."/>
            <person name="Hypsa V."/>
        </authorList>
    </citation>
    <scope>NUCLEOTIDE SEQUENCE [LARGE SCALE GENOMIC DNA]</scope>
    <source>
        <strain evidence="1">HR10_N</strain>
    </source>
</reference>
<protein>
    <submittedName>
        <fullName evidence="1">Uncharacterized protein</fullName>
    </submittedName>
</protein>